<keyword evidence="4" id="KW-1185">Reference proteome</keyword>
<accession>A0A0V1BHW3</accession>
<dbReference type="EMBL" id="JYDI01001226">
    <property type="protein sequence ID" value="KRY36465.1"/>
    <property type="molecule type" value="Genomic_DNA"/>
</dbReference>
<feature type="compositionally biased region" description="Polar residues" evidence="1">
    <location>
        <begin position="8"/>
        <end position="20"/>
    </location>
</feature>
<proteinExistence type="predicted"/>
<feature type="region of interest" description="Disordered" evidence="1">
    <location>
        <begin position="1"/>
        <end position="25"/>
    </location>
</feature>
<reference evidence="2 4" key="1">
    <citation type="submission" date="2015-01" db="EMBL/GenBank/DDBJ databases">
        <title>Evolution of Trichinella species and genotypes.</title>
        <authorList>
            <person name="Korhonen P.K."/>
            <person name="Edoardo P."/>
            <person name="Giuseppe L.R."/>
            <person name="Gasser R.B."/>
        </authorList>
    </citation>
    <scope>NUCLEOTIDE SEQUENCE [LARGE SCALE GENOMIC DNA]</scope>
    <source>
        <strain evidence="2">ISS120</strain>
    </source>
</reference>
<dbReference type="EMBL" id="JYDI01000369">
    <property type="protein sequence ID" value="KRY45386.1"/>
    <property type="molecule type" value="Genomic_DNA"/>
</dbReference>
<dbReference type="Proteomes" id="UP000054653">
    <property type="component" value="Unassembled WGS sequence"/>
</dbReference>
<organism evidence="2 4">
    <name type="scientific">Trichinella britovi</name>
    <name type="common">Parasitic roundworm</name>
    <dbReference type="NCBI Taxonomy" id="45882"/>
    <lineage>
        <taxon>Eukaryota</taxon>
        <taxon>Metazoa</taxon>
        <taxon>Ecdysozoa</taxon>
        <taxon>Nematoda</taxon>
        <taxon>Enoplea</taxon>
        <taxon>Dorylaimia</taxon>
        <taxon>Trichinellida</taxon>
        <taxon>Trichinellidae</taxon>
        <taxon>Trichinella</taxon>
    </lineage>
</organism>
<sequence length="101" mass="11165">MDAEMDSVITNTGVSGSTLMKQEEPTKIGVQRKVLHKQADESQRQMLEFIMSLQFPFQFRDGEVTLVSCVLTLMPEMSSEPVSMQRAALRCPCIAPSAAAK</sequence>
<dbReference type="AlphaFoldDB" id="A0A0V1BHW3"/>
<evidence type="ECO:0000313" key="2">
    <source>
        <dbReference type="EMBL" id="KRY36465.1"/>
    </source>
</evidence>
<evidence type="ECO:0000313" key="4">
    <source>
        <dbReference type="Proteomes" id="UP000054653"/>
    </source>
</evidence>
<evidence type="ECO:0000313" key="3">
    <source>
        <dbReference type="EMBL" id="KRY45386.1"/>
    </source>
</evidence>
<name>A0A0V1BHW3_TRIBR</name>
<gene>
    <name evidence="2" type="ORF">T03_12182</name>
    <name evidence="3" type="ORF">T03_16096</name>
</gene>
<comment type="caution">
    <text evidence="2">The sequence shown here is derived from an EMBL/GenBank/DDBJ whole genome shotgun (WGS) entry which is preliminary data.</text>
</comment>
<evidence type="ECO:0000256" key="1">
    <source>
        <dbReference type="SAM" id="MobiDB-lite"/>
    </source>
</evidence>
<protein>
    <submittedName>
        <fullName evidence="2">Uncharacterized protein</fullName>
    </submittedName>
</protein>